<gene>
    <name evidence="2" type="ORF">LZ519_01485</name>
</gene>
<evidence type="ECO:0000256" key="1">
    <source>
        <dbReference type="SAM" id="Phobius"/>
    </source>
</evidence>
<comment type="caution">
    <text evidence="2">The sequence shown here is derived from an EMBL/GenBank/DDBJ whole genome shotgun (WGS) entry which is preliminary data.</text>
</comment>
<evidence type="ECO:0000313" key="2">
    <source>
        <dbReference type="EMBL" id="MCL6677995.1"/>
    </source>
</evidence>
<sequence length="202" mass="22863">MDSFSYFITFYSLILGLALTELLGGFAHMVRAKALKKLEPQTALLALFILVDICSTWVDGWLSLKDVTVNFAGLWAPVLLAICFYLAAAVVFPHDDSDHERLADYYRERKRFVVGLLLAGEMLIHVTYLHVFQDRIAHHPGVFWLWTIPYNVAIEATMVALLIVRSKRANVALLLLLLLLLAIPYWNEGSIPNAIARHYGYS</sequence>
<feature type="transmembrane region" description="Helical" evidence="1">
    <location>
        <begin position="171"/>
        <end position="187"/>
    </location>
</feature>
<dbReference type="RefSeq" id="WP_249866973.1">
    <property type="nucleotide sequence ID" value="NZ_JAMGBC010000001.1"/>
</dbReference>
<keyword evidence="3" id="KW-1185">Reference proteome</keyword>
<evidence type="ECO:0000313" key="3">
    <source>
        <dbReference type="Proteomes" id="UP001165343"/>
    </source>
</evidence>
<feature type="transmembrane region" description="Helical" evidence="1">
    <location>
        <begin position="74"/>
        <end position="92"/>
    </location>
</feature>
<dbReference type="Proteomes" id="UP001165343">
    <property type="component" value="Unassembled WGS sequence"/>
</dbReference>
<keyword evidence="1" id="KW-0472">Membrane</keyword>
<accession>A0ABT0RCK8</accession>
<feature type="transmembrane region" description="Helical" evidence="1">
    <location>
        <begin position="6"/>
        <end position="30"/>
    </location>
</feature>
<reference evidence="2" key="1">
    <citation type="submission" date="2022-05" db="EMBL/GenBank/DDBJ databases">
        <authorList>
            <person name="Jo J.-H."/>
            <person name="Im W.-T."/>
        </authorList>
    </citation>
    <scope>NUCLEOTIDE SEQUENCE</scope>
    <source>
        <strain evidence="2">RG327</strain>
    </source>
</reference>
<organism evidence="2 3">
    <name type="scientific">Sphingomonas anseongensis</name>
    <dbReference type="NCBI Taxonomy" id="2908207"/>
    <lineage>
        <taxon>Bacteria</taxon>
        <taxon>Pseudomonadati</taxon>
        <taxon>Pseudomonadota</taxon>
        <taxon>Alphaproteobacteria</taxon>
        <taxon>Sphingomonadales</taxon>
        <taxon>Sphingomonadaceae</taxon>
        <taxon>Sphingomonas</taxon>
    </lineage>
</organism>
<dbReference type="EMBL" id="JAMGBC010000001">
    <property type="protein sequence ID" value="MCL6677995.1"/>
    <property type="molecule type" value="Genomic_DNA"/>
</dbReference>
<feature type="transmembrane region" description="Helical" evidence="1">
    <location>
        <begin position="112"/>
        <end position="131"/>
    </location>
</feature>
<feature type="transmembrane region" description="Helical" evidence="1">
    <location>
        <begin position="42"/>
        <end position="62"/>
    </location>
</feature>
<keyword evidence="1" id="KW-0812">Transmembrane</keyword>
<feature type="transmembrane region" description="Helical" evidence="1">
    <location>
        <begin position="143"/>
        <end position="164"/>
    </location>
</feature>
<name>A0ABT0RCK8_9SPHN</name>
<protein>
    <submittedName>
        <fullName evidence="2">Uncharacterized protein</fullName>
    </submittedName>
</protein>
<proteinExistence type="predicted"/>
<keyword evidence="1" id="KW-1133">Transmembrane helix</keyword>